<keyword evidence="3" id="KW-0732">Signal</keyword>
<evidence type="ECO:0000256" key="6">
    <source>
        <dbReference type="SAM" id="Phobius"/>
    </source>
</evidence>
<feature type="region of interest" description="Disordered" evidence="5">
    <location>
        <begin position="558"/>
        <end position="655"/>
    </location>
</feature>
<keyword evidence="6" id="KW-0812">Transmembrane</keyword>
<evidence type="ECO:0000313" key="8">
    <source>
        <dbReference type="EMBL" id="GBG05189.1"/>
    </source>
</evidence>
<feature type="compositionally biased region" description="Basic and acidic residues" evidence="5">
    <location>
        <begin position="130"/>
        <end position="141"/>
    </location>
</feature>
<dbReference type="Pfam" id="PF00746">
    <property type="entry name" value="Gram_pos_anchor"/>
    <property type="match status" value="1"/>
</dbReference>
<dbReference type="NCBIfam" id="TIGR01168">
    <property type="entry name" value="YSIRK_signal"/>
    <property type="match status" value="1"/>
</dbReference>
<accession>A0A2Z6TTZ8</accession>
<dbReference type="OrthoDB" id="2330177at2"/>
<feature type="compositionally biased region" description="Polar residues" evidence="5">
    <location>
        <begin position="184"/>
        <end position="200"/>
    </location>
</feature>
<feature type="compositionally biased region" description="Polar residues" evidence="5">
    <location>
        <begin position="102"/>
        <end position="114"/>
    </location>
</feature>
<keyword evidence="4" id="KW-0572">Peptidoglycan-anchor</keyword>
<name>A0A2Z6TTZ8_9LACO</name>
<feature type="domain" description="Gram-positive cocci surface proteins LPxTG" evidence="7">
    <location>
        <begin position="695"/>
        <end position="729"/>
    </location>
</feature>
<feature type="compositionally biased region" description="Basic and acidic residues" evidence="5">
    <location>
        <begin position="202"/>
        <end position="211"/>
    </location>
</feature>
<feature type="region of interest" description="Disordered" evidence="5">
    <location>
        <begin position="63"/>
        <end position="212"/>
    </location>
</feature>
<evidence type="ECO:0000256" key="2">
    <source>
        <dbReference type="ARBA" id="ARBA00022525"/>
    </source>
</evidence>
<dbReference type="Proteomes" id="UP000257317">
    <property type="component" value="Unassembled WGS sequence"/>
</dbReference>
<reference evidence="9" key="1">
    <citation type="submission" date="2018-03" db="EMBL/GenBank/DDBJ databases">
        <title>New taxa in the Lactobacillus gasseri group.</title>
        <authorList>
            <person name="Tanizawa Y."/>
            <person name="Tohno M."/>
            <person name="Endo A."/>
            <person name="Arita M."/>
        </authorList>
    </citation>
    <scope>NUCLEOTIDE SEQUENCE [LARGE SCALE GENOMIC DNA]</scope>
    <source>
        <strain evidence="9">DSM 24759</strain>
    </source>
</reference>
<feature type="region of interest" description="Disordered" evidence="5">
    <location>
        <begin position="495"/>
        <end position="522"/>
    </location>
</feature>
<dbReference type="InterPro" id="IPR005877">
    <property type="entry name" value="YSIRK_signal_dom"/>
</dbReference>
<keyword evidence="9" id="KW-1185">Reference proteome</keyword>
<keyword evidence="1" id="KW-0134">Cell wall</keyword>
<comment type="caution">
    <text evidence="8">The sequence shown here is derived from an EMBL/GenBank/DDBJ whole genome shotgun (WGS) entry which is preliminary data.</text>
</comment>
<dbReference type="InterPro" id="IPR019931">
    <property type="entry name" value="LPXTG_anchor"/>
</dbReference>
<gene>
    <name evidence="8" type="ORF">LrDSM24759_11030</name>
</gene>
<organism evidence="8 9">
    <name type="scientific">Lactobacillus rodentium</name>
    <dbReference type="NCBI Taxonomy" id="947835"/>
    <lineage>
        <taxon>Bacteria</taxon>
        <taxon>Bacillati</taxon>
        <taxon>Bacillota</taxon>
        <taxon>Bacilli</taxon>
        <taxon>Lactobacillales</taxon>
        <taxon>Lactobacillaceae</taxon>
        <taxon>Lactobacillus</taxon>
    </lineage>
</organism>
<feature type="compositionally biased region" description="Low complexity" evidence="5">
    <location>
        <begin position="618"/>
        <end position="629"/>
    </location>
</feature>
<proteinExistence type="predicted"/>
<dbReference type="RefSeq" id="WP_117118518.1">
    <property type="nucleotide sequence ID" value="NZ_BFBY01000008.1"/>
</dbReference>
<feature type="compositionally biased region" description="Basic and acidic residues" evidence="5">
    <location>
        <begin position="64"/>
        <end position="74"/>
    </location>
</feature>
<evidence type="ECO:0000256" key="3">
    <source>
        <dbReference type="ARBA" id="ARBA00022729"/>
    </source>
</evidence>
<dbReference type="NCBIfam" id="TIGR01167">
    <property type="entry name" value="LPXTG_anchor"/>
    <property type="match status" value="1"/>
</dbReference>
<evidence type="ECO:0000259" key="7">
    <source>
        <dbReference type="PROSITE" id="PS50847"/>
    </source>
</evidence>
<feature type="compositionally biased region" description="Low complexity" evidence="5">
    <location>
        <begin position="170"/>
        <end position="183"/>
    </location>
</feature>
<keyword evidence="2" id="KW-0964">Secreted</keyword>
<keyword evidence="6" id="KW-1133">Transmembrane helix</keyword>
<sequence length="729" mass="77987">MLSKNNFQERLRKMEQKNEHFSIRKLTVGAASVLIGLTFLGFSGHTVHADTTDASGVTYTKYQPEQKPEPHHQPVDPSKQPTGISFPDLPSGVNTVYYGGDENTTPANQSTPASDETKDASGVTYTKYQPESKPEPEHEKVAPNPVQGITNPNPPQPGRVNWGTSDNDTTETTKPAAPTVTTTYNDDNTEQTPENVTYTKAPSEKPVDKETSNVSELVYQEFSVNMPNSQDRFYKFTNKNEMSGKKDSEGNYTWDPISFDEQSLSSVLAGNNFINSGTGKSVNSLPTLDGYKAKIDSVVVSPDDRDADKAASSKLLLELQNEIEANPYQIPAYTVDYPLNVSFHIIYERTNTPLKQDTFQELDVYLPNERDVQYYKHFDTVTLTGEKDANGKESWNSSSYQAHSLSSLLAGNDFISANTASDNNALPTMKGYTPKIVKAYLVNAPSDNPTVSGLLDELDAKIAENPYEVPAYTIPAGLSTPLRVGFDVVYEANSTSGTPLTQDDKPAYEGGVSGTPLTQDDKPAFNGGVAGIPLTQDDKPAFNGGVAGIPLTQDDKPAFNGGVAGIPLTQDDKPAFNGGVSGTPLTQDDKPAFNGGVSGIPETQPDLPVAPLPEEPETPTTPTDNNNVPGQPVDTNEGTVAPHPTDNPDNGDNSVETPVVHATEAVKADNTDNGVTAPVHAAAVAHNDEKKANTLPQTGAKATPAGVLGLMLASVGAIFGLAATKKRKN</sequence>
<protein>
    <recommendedName>
        <fullName evidence="7">Gram-positive cocci surface proteins LPxTG domain-containing protein</fullName>
    </recommendedName>
</protein>
<evidence type="ECO:0000256" key="1">
    <source>
        <dbReference type="ARBA" id="ARBA00022512"/>
    </source>
</evidence>
<dbReference type="AlphaFoldDB" id="A0A2Z6TTZ8"/>
<dbReference type="PROSITE" id="PS50847">
    <property type="entry name" value="GRAM_POS_ANCHORING"/>
    <property type="match status" value="1"/>
</dbReference>
<evidence type="ECO:0000256" key="5">
    <source>
        <dbReference type="SAM" id="MobiDB-lite"/>
    </source>
</evidence>
<dbReference type="Pfam" id="PF04650">
    <property type="entry name" value="YSIRK_signal"/>
    <property type="match status" value="1"/>
</dbReference>
<keyword evidence="6" id="KW-0472">Membrane</keyword>
<evidence type="ECO:0000313" key="9">
    <source>
        <dbReference type="Proteomes" id="UP000257317"/>
    </source>
</evidence>
<evidence type="ECO:0000256" key="4">
    <source>
        <dbReference type="ARBA" id="ARBA00023088"/>
    </source>
</evidence>
<feature type="transmembrane region" description="Helical" evidence="6">
    <location>
        <begin position="705"/>
        <end position="724"/>
    </location>
</feature>
<dbReference type="EMBL" id="BFBY01000008">
    <property type="protein sequence ID" value="GBG05189.1"/>
    <property type="molecule type" value="Genomic_DNA"/>
</dbReference>